<dbReference type="GO" id="GO:0006508">
    <property type="term" value="P:proteolysis"/>
    <property type="evidence" value="ECO:0007669"/>
    <property type="project" value="InterPro"/>
</dbReference>
<accession>A0A9D1CWG7</accession>
<comment type="caution">
    <text evidence="4">The sequence shown here is derived from an EMBL/GenBank/DDBJ whole genome shotgun (WGS) entry which is preliminary data.</text>
</comment>
<dbReference type="Gene3D" id="3.40.50.1820">
    <property type="entry name" value="alpha/beta hydrolase"/>
    <property type="match status" value="1"/>
</dbReference>
<dbReference type="GO" id="GO:0008236">
    <property type="term" value="F:serine-type peptidase activity"/>
    <property type="evidence" value="ECO:0007669"/>
    <property type="project" value="InterPro"/>
</dbReference>
<dbReference type="PANTHER" id="PTHR43037:SF5">
    <property type="entry name" value="FERULOYL ESTERASE"/>
    <property type="match status" value="1"/>
</dbReference>
<dbReference type="InterPro" id="IPR029058">
    <property type="entry name" value="AB_hydrolase_fold"/>
</dbReference>
<dbReference type="Pfam" id="PF00326">
    <property type="entry name" value="Peptidase_S9"/>
    <property type="match status" value="1"/>
</dbReference>
<dbReference type="PANTHER" id="PTHR43037">
    <property type="entry name" value="UNNAMED PRODUCT-RELATED"/>
    <property type="match status" value="1"/>
</dbReference>
<reference evidence="4" key="1">
    <citation type="submission" date="2020-10" db="EMBL/GenBank/DDBJ databases">
        <authorList>
            <person name="Gilroy R."/>
        </authorList>
    </citation>
    <scope>NUCLEOTIDE SEQUENCE</scope>
    <source>
        <strain evidence="4">ChiSjej6B24-2974</strain>
    </source>
</reference>
<reference evidence="4" key="2">
    <citation type="journal article" date="2021" name="PeerJ">
        <title>Extensive microbial diversity within the chicken gut microbiome revealed by metagenomics and culture.</title>
        <authorList>
            <person name="Gilroy R."/>
            <person name="Ravi A."/>
            <person name="Getino M."/>
            <person name="Pursley I."/>
            <person name="Horton D.L."/>
            <person name="Alikhan N.F."/>
            <person name="Baker D."/>
            <person name="Gharbi K."/>
            <person name="Hall N."/>
            <person name="Watson M."/>
            <person name="Adriaenssens E.M."/>
            <person name="Foster-Nyarko E."/>
            <person name="Jarju S."/>
            <person name="Secka A."/>
            <person name="Antonio M."/>
            <person name="Oren A."/>
            <person name="Chaudhuri R.R."/>
            <person name="La Ragione R."/>
            <person name="Hildebrand F."/>
            <person name="Pallen M.J."/>
        </authorList>
    </citation>
    <scope>NUCLEOTIDE SEQUENCE</scope>
    <source>
        <strain evidence="4">ChiSjej6B24-2974</strain>
    </source>
</reference>
<sequence length="601" mass="67317">MTEELGGAYCSDPCLAEYPAGTTYIYRSSARWSATSAGYRKNTVLQVYTDKKFESKDEALSYLQSLGLIDIIEEAKGSVILVNPIGDEFDKADARAYYLMQAATCNLGGTTTVNDETFTCAEGAYYGGTTYRYVIGIDGGATFINNYIAPTFDDVTRIAGMILIGGKMDRIHDVAGIVPVYMVNPSDTALLKYQEVNQTNRHGYVKDVEYYYNQEYPLQKILVKNTDTVDLAAEINYGYYNLLIKNMRVPVVLAGLHTYSQDFTDRNWNSAPYSLGERNAFFNYRTADGLIIEEFTGQETFKDYCIEEGTMGLFGQPATVGAYIDTWYEVVPEEVKDGTAPDHSVPMWLMLHGGGDDPLQFLDEMGFMTLAGEERFAMIAPIHGDMFTVGDEVLPAVVEYFLEKYPALDPSRVYVTGYSMGGGATLHAINGNAKLFAAACPNAAAIFNTEDEVVDTDDFDLPILFTTATYDFCGYGGISGHAAVPNPDDPYDPEHINTSYQNRINDYLTLNGIENIVYDFETYPMSGFRGDIYYEKFLNNEYMNRTWFLCNEDDVPMVGLNITDYLPHGLYQEFGRICWDYAKHFSRNLETGEVIYNPYVA</sequence>
<dbReference type="SUPFAM" id="SSF53474">
    <property type="entry name" value="alpha/beta-Hydrolases"/>
    <property type="match status" value="1"/>
</dbReference>
<name>A0A9D1CWG7_9FIRM</name>
<evidence type="ECO:0000256" key="1">
    <source>
        <dbReference type="ARBA" id="ARBA00022729"/>
    </source>
</evidence>
<dbReference type="InterPro" id="IPR001375">
    <property type="entry name" value="Peptidase_S9_cat"/>
</dbReference>
<evidence type="ECO:0000256" key="2">
    <source>
        <dbReference type="ARBA" id="ARBA00022801"/>
    </source>
</evidence>
<evidence type="ECO:0000313" key="4">
    <source>
        <dbReference type="EMBL" id="HIQ82249.1"/>
    </source>
</evidence>
<dbReference type="InterPro" id="IPR050955">
    <property type="entry name" value="Plant_Biomass_Hydrol_Est"/>
</dbReference>
<gene>
    <name evidence="4" type="ORF">IAA52_04020</name>
</gene>
<dbReference type="EMBL" id="DVFZ01000040">
    <property type="protein sequence ID" value="HIQ82249.1"/>
    <property type="molecule type" value="Genomic_DNA"/>
</dbReference>
<organism evidence="4 5">
    <name type="scientific">Candidatus Pullichristensenella stercorigallinarum</name>
    <dbReference type="NCBI Taxonomy" id="2840909"/>
    <lineage>
        <taxon>Bacteria</taxon>
        <taxon>Bacillati</taxon>
        <taxon>Bacillota</taxon>
        <taxon>Clostridia</taxon>
        <taxon>Candidatus Pullichristensenella</taxon>
    </lineage>
</organism>
<feature type="domain" description="Peptidase S9 prolyl oligopeptidase catalytic" evidence="3">
    <location>
        <begin position="396"/>
        <end position="445"/>
    </location>
</feature>
<evidence type="ECO:0000313" key="5">
    <source>
        <dbReference type="Proteomes" id="UP000824260"/>
    </source>
</evidence>
<protein>
    <submittedName>
        <fullName evidence="4">Prolyl oligopeptidase family serine peptidase</fullName>
    </submittedName>
</protein>
<keyword evidence="1" id="KW-0732">Signal</keyword>
<dbReference type="AlphaFoldDB" id="A0A9D1CWG7"/>
<evidence type="ECO:0000259" key="3">
    <source>
        <dbReference type="Pfam" id="PF00326"/>
    </source>
</evidence>
<proteinExistence type="predicted"/>
<keyword evidence="2" id="KW-0378">Hydrolase</keyword>
<dbReference type="Proteomes" id="UP000824260">
    <property type="component" value="Unassembled WGS sequence"/>
</dbReference>